<feature type="compositionally biased region" description="Low complexity" evidence="4">
    <location>
        <begin position="117"/>
        <end position="129"/>
    </location>
</feature>
<keyword evidence="7" id="KW-1185">Reference proteome</keyword>
<organism evidence="6 7">
    <name type="scientific">Ambrosiozyma monospora</name>
    <name type="common">Yeast</name>
    <name type="synonym">Endomycopsis monosporus</name>
    <dbReference type="NCBI Taxonomy" id="43982"/>
    <lineage>
        <taxon>Eukaryota</taxon>
        <taxon>Fungi</taxon>
        <taxon>Dikarya</taxon>
        <taxon>Ascomycota</taxon>
        <taxon>Saccharomycotina</taxon>
        <taxon>Pichiomycetes</taxon>
        <taxon>Pichiales</taxon>
        <taxon>Pichiaceae</taxon>
        <taxon>Ambrosiozyma</taxon>
    </lineage>
</organism>
<dbReference type="GO" id="GO:0045254">
    <property type="term" value="C:pyruvate dehydrogenase complex"/>
    <property type="evidence" value="ECO:0007669"/>
    <property type="project" value="InterPro"/>
</dbReference>
<gene>
    <name evidence="6" type="ORF">Amon01_001010800</name>
</gene>
<feature type="region of interest" description="Disordered" evidence="4">
    <location>
        <begin position="92"/>
        <end position="137"/>
    </location>
</feature>
<feature type="domain" description="Lipoyl-binding" evidence="5">
    <location>
        <begin position="1"/>
        <end position="72"/>
    </location>
</feature>
<dbReference type="Pfam" id="PF00364">
    <property type="entry name" value="Biotin_lipoyl"/>
    <property type="match status" value="1"/>
</dbReference>
<evidence type="ECO:0000256" key="4">
    <source>
        <dbReference type="SAM" id="MobiDB-lite"/>
    </source>
</evidence>
<dbReference type="PANTHER" id="PTHR23151:SF82">
    <property type="entry name" value="PYRUVATE DEHYDROGENASE COMPLEX PROTEIN X COMPONENT, MITOCHONDRIAL"/>
    <property type="match status" value="1"/>
</dbReference>
<keyword evidence="1" id="KW-0450">Lipoyl</keyword>
<dbReference type="GO" id="GO:0006086">
    <property type="term" value="P:pyruvate decarboxylation to acetyl-CoA"/>
    <property type="evidence" value="ECO:0007669"/>
    <property type="project" value="InterPro"/>
</dbReference>
<evidence type="ECO:0000256" key="3">
    <source>
        <dbReference type="ARBA" id="ARBA00065810"/>
    </source>
</evidence>
<reference evidence="6" key="1">
    <citation type="submission" date="2023-04" db="EMBL/GenBank/DDBJ databases">
        <title>Ambrosiozyma monospora NBRC 1965.</title>
        <authorList>
            <person name="Ichikawa N."/>
            <person name="Sato H."/>
            <person name="Tonouchi N."/>
        </authorList>
    </citation>
    <scope>NUCLEOTIDE SEQUENCE</scope>
    <source>
        <strain evidence="6">NBRC 1965</strain>
    </source>
</reference>
<accession>A0A9W6TAR9</accession>
<dbReference type="FunFam" id="2.40.50.100:FF:000010">
    <property type="entry name" value="Acetyltransferase component of pyruvate dehydrogenase complex"/>
    <property type="match status" value="1"/>
</dbReference>
<dbReference type="PROSITE" id="PS50968">
    <property type="entry name" value="BIOTINYL_LIPOYL"/>
    <property type="match status" value="1"/>
</dbReference>
<dbReference type="InterPro" id="IPR011053">
    <property type="entry name" value="Single_hybrid_motif"/>
</dbReference>
<dbReference type="CDD" id="cd06849">
    <property type="entry name" value="lipoyl_domain"/>
    <property type="match status" value="1"/>
</dbReference>
<dbReference type="AlphaFoldDB" id="A0A9W6TAR9"/>
<evidence type="ECO:0000259" key="5">
    <source>
        <dbReference type="PROSITE" id="PS50968"/>
    </source>
</evidence>
<evidence type="ECO:0000313" key="6">
    <source>
        <dbReference type="EMBL" id="GME83768.1"/>
    </source>
</evidence>
<evidence type="ECO:0000256" key="1">
    <source>
        <dbReference type="ARBA" id="ARBA00022823"/>
    </source>
</evidence>
<dbReference type="SUPFAM" id="SSF51230">
    <property type="entry name" value="Single hybrid motif"/>
    <property type="match status" value="1"/>
</dbReference>
<name>A0A9W6TAR9_AMBMO</name>
<evidence type="ECO:0000313" key="7">
    <source>
        <dbReference type="Proteomes" id="UP001165063"/>
    </source>
</evidence>
<dbReference type="InterPro" id="IPR045257">
    <property type="entry name" value="E2/Pdx1"/>
</dbReference>
<dbReference type="PROSITE" id="PS00189">
    <property type="entry name" value="LIPOYL"/>
    <property type="match status" value="1"/>
</dbReference>
<dbReference type="PANTHER" id="PTHR23151">
    <property type="entry name" value="DIHYDROLIPOAMIDE ACETYL/SUCCINYL-TRANSFERASE-RELATED"/>
    <property type="match status" value="1"/>
</dbReference>
<dbReference type="Gene3D" id="2.40.50.100">
    <property type="match status" value="1"/>
</dbReference>
<dbReference type="GO" id="GO:0004742">
    <property type="term" value="F:dihydrolipoyllysine-residue acetyltransferase activity"/>
    <property type="evidence" value="ECO:0007669"/>
    <property type="project" value="TreeGrafter"/>
</dbReference>
<comment type="subunit">
    <text evidence="3">Eukaryotic pyruvate dehydrogenase (PDH) complexes are organized as a core consisting of the oligomeric dihydrolipoamide acetyl-transferase (E2), around which are arranged multiple copies of pyruvate dehydrogenase (E1), dihydrolipoamide dehydrogenase (E3) and protein X (E3BP) bound by non-covalent bonds.</text>
</comment>
<evidence type="ECO:0000256" key="2">
    <source>
        <dbReference type="ARBA" id="ARBA00022946"/>
    </source>
</evidence>
<protein>
    <submittedName>
        <fullName evidence="6">Unnamed protein product</fullName>
    </submittedName>
</protein>
<keyword evidence="2" id="KW-0809">Transit peptide</keyword>
<comment type="caution">
    <text evidence="6">The sequence shown here is derived from an EMBL/GenBank/DDBJ whole genome shotgun (WGS) entry which is preliminary data.</text>
</comment>
<dbReference type="EMBL" id="BSXU01016733">
    <property type="protein sequence ID" value="GME83768.1"/>
    <property type="molecule type" value="Genomic_DNA"/>
</dbReference>
<dbReference type="OrthoDB" id="202158at2759"/>
<dbReference type="InterPro" id="IPR003016">
    <property type="entry name" value="2-oxoA_DH_lipoyl-BS"/>
</dbReference>
<dbReference type="InterPro" id="IPR000089">
    <property type="entry name" value="Biotin_lipoyl"/>
</dbReference>
<proteinExistence type="predicted"/>
<dbReference type="Proteomes" id="UP001165063">
    <property type="component" value="Unassembled WGS sequence"/>
</dbReference>
<sequence>MPAMSPTMDEGGVVAWHVKEGAEFASGDLLLEVETDKATIAVEAQDDGIMAKILKNDGATNVRVGAPIAILAEPGDNIADLDLAKLEAEAAAQTNAAPAPKAEEAAPTPAPEPTPASTPAESAPTPSSAGSFTGGKPNPSQVFFPSVDILLHENGVSREDALANITATGPNALLHLLTLNHTWICPILN</sequence>